<dbReference type="GO" id="GO:0003700">
    <property type="term" value="F:DNA-binding transcription factor activity"/>
    <property type="evidence" value="ECO:0007669"/>
    <property type="project" value="TreeGrafter"/>
</dbReference>
<dbReference type="KEGG" id="scib:HUG20_11315"/>
<dbReference type="InterPro" id="IPR036388">
    <property type="entry name" value="WH-like_DNA-bd_sf"/>
</dbReference>
<dbReference type="InterPro" id="IPR036390">
    <property type="entry name" value="WH_DNA-bd_sf"/>
</dbReference>
<keyword evidence="2" id="KW-0238">DNA-binding</keyword>
<evidence type="ECO:0000313" key="7">
    <source>
        <dbReference type="Proteomes" id="UP000595349"/>
    </source>
</evidence>
<protein>
    <submittedName>
        <fullName evidence="6">IclR family transcriptional regulator</fullName>
    </submittedName>
</protein>
<dbReference type="EMBL" id="CP054706">
    <property type="protein sequence ID" value="QQK80423.1"/>
    <property type="molecule type" value="Genomic_DNA"/>
</dbReference>
<dbReference type="SMART" id="SM00346">
    <property type="entry name" value="HTH_ICLR"/>
    <property type="match status" value="1"/>
</dbReference>
<gene>
    <name evidence="6" type="ORF">HUG20_11315</name>
</gene>
<evidence type="ECO:0000256" key="2">
    <source>
        <dbReference type="ARBA" id="ARBA00023125"/>
    </source>
</evidence>
<sequence length="255" mass="28534">MSDERDKTIIRSIEKANNILKQFSKSESLLSLNDIAQKTENNKTTVLRYCNTLEKINFLEKIHIGTTPYYRLGINLFVIGNQALHAIDLPTRARPYLKRMVEETNENAYLFIERNNRAYCVDTIKGGHVINANTTHVGDSYPLHKGGGPLAILASMEKETQNTILSDLELTQDETDELYARLEFFYFNEYSISQNETYKGTVAVGAPIINHEGDAVGALSLGGIESRFTEDELPKIISVVKSAANNLSKELGQEG</sequence>
<dbReference type="Gene3D" id="1.10.10.10">
    <property type="entry name" value="Winged helix-like DNA-binding domain superfamily/Winged helix DNA-binding domain"/>
    <property type="match status" value="1"/>
</dbReference>
<reference evidence="6 7" key="1">
    <citation type="submission" date="2020-06" db="EMBL/GenBank/DDBJ databases">
        <title>Genomic analysis of Salicibibacter sp. NKC21-4.</title>
        <authorList>
            <person name="Oh Y.J."/>
        </authorList>
    </citation>
    <scope>NUCLEOTIDE SEQUENCE [LARGE SCALE GENOMIC DNA]</scope>
    <source>
        <strain evidence="6 7">NKC21-4</strain>
    </source>
</reference>
<dbReference type="AlphaFoldDB" id="A0A7T6ZBF2"/>
<feature type="domain" description="HTH iclR-type" evidence="4">
    <location>
        <begin position="10"/>
        <end position="74"/>
    </location>
</feature>
<name>A0A7T6ZBF2_9BACI</name>
<evidence type="ECO:0000259" key="5">
    <source>
        <dbReference type="PROSITE" id="PS51078"/>
    </source>
</evidence>
<dbReference type="InterPro" id="IPR029016">
    <property type="entry name" value="GAF-like_dom_sf"/>
</dbReference>
<dbReference type="Gene3D" id="3.30.450.40">
    <property type="match status" value="1"/>
</dbReference>
<accession>A0A7T6ZBF2</accession>
<dbReference type="InterPro" id="IPR050707">
    <property type="entry name" value="HTH_MetabolicPath_Reg"/>
</dbReference>
<dbReference type="PANTHER" id="PTHR30136">
    <property type="entry name" value="HELIX-TURN-HELIX TRANSCRIPTIONAL REGULATOR, ICLR FAMILY"/>
    <property type="match status" value="1"/>
</dbReference>
<evidence type="ECO:0000259" key="4">
    <source>
        <dbReference type="PROSITE" id="PS51077"/>
    </source>
</evidence>
<dbReference type="RefSeq" id="WP_200084796.1">
    <property type="nucleotide sequence ID" value="NZ_CP054706.1"/>
</dbReference>
<dbReference type="InterPro" id="IPR005471">
    <property type="entry name" value="Tscrpt_reg_IclR_N"/>
</dbReference>
<proteinExistence type="predicted"/>
<dbReference type="Pfam" id="PF01614">
    <property type="entry name" value="IclR_C"/>
    <property type="match status" value="1"/>
</dbReference>
<dbReference type="Pfam" id="PF09339">
    <property type="entry name" value="HTH_IclR"/>
    <property type="match status" value="1"/>
</dbReference>
<evidence type="ECO:0000256" key="1">
    <source>
        <dbReference type="ARBA" id="ARBA00023015"/>
    </source>
</evidence>
<evidence type="ECO:0000256" key="3">
    <source>
        <dbReference type="ARBA" id="ARBA00023163"/>
    </source>
</evidence>
<dbReference type="PANTHER" id="PTHR30136:SF24">
    <property type="entry name" value="HTH-TYPE TRANSCRIPTIONAL REPRESSOR ALLR"/>
    <property type="match status" value="1"/>
</dbReference>
<evidence type="ECO:0000313" key="6">
    <source>
        <dbReference type="EMBL" id="QQK80423.1"/>
    </source>
</evidence>
<keyword evidence="1" id="KW-0805">Transcription regulation</keyword>
<dbReference type="PROSITE" id="PS51078">
    <property type="entry name" value="ICLR_ED"/>
    <property type="match status" value="1"/>
</dbReference>
<dbReference type="Proteomes" id="UP000595349">
    <property type="component" value="Chromosome"/>
</dbReference>
<dbReference type="GO" id="GO:0045892">
    <property type="term" value="P:negative regulation of DNA-templated transcription"/>
    <property type="evidence" value="ECO:0007669"/>
    <property type="project" value="TreeGrafter"/>
</dbReference>
<feature type="domain" description="IclR-ED" evidence="5">
    <location>
        <begin position="75"/>
        <end position="253"/>
    </location>
</feature>
<organism evidence="6 7">
    <name type="scientific">Salicibibacter cibi</name>
    <dbReference type="NCBI Taxonomy" id="2743001"/>
    <lineage>
        <taxon>Bacteria</taxon>
        <taxon>Bacillati</taxon>
        <taxon>Bacillota</taxon>
        <taxon>Bacilli</taxon>
        <taxon>Bacillales</taxon>
        <taxon>Bacillaceae</taxon>
        <taxon>Salicibibacter</taxon>
    </lineage>
</organism>
<dbReference type="PROSITE" id="PS51077">
    <property type="entry name" value="HTH_ICLR"/>
    <property type="match status" value="1"/>
</dbReference>
<dbReference type="InterPro" id="IPR014757">
    <property type="entry name" value="Tscrpt_reg_IclR_C"/>
</dbReference>
<keyword evidence="7" id="KW-1185">Reference proteome</keyword>
<dbReference type="SUPFAM" id="SSF46785">
    <property type="entry name" value="Winged helix' DNA-binding domain"/>
    <property type="match status" value="1"/>
</dbReference>
<dbReference type="SUPFAM" id="SSF55781">
    <property type="entry name" value="GAF domain-like"/>
    <property type="match status" value="1"/>
</dbReference>
<keyword evidence="3" id="KW-0804">Transcription</keyword>
<dbReference type="GO" id="GO:0003677">
    <property type="term" value="F:DNA binding"/>
    <property type="evidence" value="ECO:0007669"/>
    <property type="project" value="UniProtKB-KW"/>
</dbReference>